<evidence type="ECO:0000256" key="1">
    <source>
        <dbReference type="SAM" id="MobiDB-lite"/>
    </source>
</evidence>
<dbReference type="EMBL" id="FMUB01000014">
    <property type="protein sequence ID" value="SCX31860.1"/>
    <property type="molecule type" value="Genomic_DNA"/>
</dbReference>
<name>A0A1G4WXP3_9MYCO</name>
<feature type="domain" description="AB hydrolase-1" evidence="2">
    <location>
        <begin position="26"/>
        <end position="274"/>
    </location>
</feature>
<evidence type="ECO:0000313" key="4">
    <source>
        <dbReference type="Proteomes" id="UP000199707"/>
    </source>
</evidence>
<dbReference type="SUPFAM" id="SSF53474">
    <property type="entry name" value="alpha/beta-Hydrolases"/>
    <property type="match status" value="1"/>
</dbReference>
<dbReference type="GO" id="GO:0046503">
    <property type="term" value="P:glycerolipid catabolic process"/>
    <property type="evidence" value="ECO:0007669"/>
    <property type="project" value="TreeGrafter"/>
</dbReference>
<evidence type="ECO:0000259" key="2">
    <source>
        <dbReference type="Pfam" id="PF00561"/>
    </source>
</evidence>
<evidence type="ECO:0000313" key="3">
    <source>
        <dbReference type="EMBL" id="SCX31860.1"/>
    </source>
</evidence>
<accession>A0A1G4WXP3</accession>
<dbReference type="PANTHER" id="PTHR43433:SF5">
    <property type="entry name" value="AB HYDROLASE-1 DOMAIN-CONTAINING PROTEIN"/>
    <property type="match status" value="1"/>
</dbReference>
<sequence length="322" mass="34480">MTDRYCLLPDGNRVCYRTDGDPAGQPLVLIAGLTLDLTSWPREMVDGLTERGFHVIRLDNRDVGRSTWATTTPPGRLRQLTHRPRRDGYDLADMAADIVGLLDHLGIERAHLVGMSMGGMIAQTVAARYPDRALSLTSIFSTTGAPQVGQPAVATLMLMAARPPRTRRAFIERHVKMMKHLAGKSFPMDVAGAVEYAAGAWERGPGPCAAAGVARQINAIYKSGDRTAELARITAPTQVVHGDRDLIVHPSGGMATAAAIPAARHLTIPGMGHDLAPGVTGRLVRVISENAARATESRERSDGETVGSAELQQGGHPAQRIQ</sequence>
<protein>
    <submittedName>
        <fullName evidence="3">Pimeloyl-ACP methyl ester carboxylesterase</fullName>
    </submittedName>
</protein>
<proteinExistence type="predicted"/>
<reference evidence="4" key="1">
    <citation type="submission" date="2016-10" db="EMBL/GenBank/DDBJ databases">
        <authorList>
            <person name="Varghese N."/>
            <person name="Submissions S."/>
        </authorList>
    </citation>
    <scope>NUCLEOTIDE SEQUENCE [LARGE SCALE GENOMIC DNA]</scope>
    <source>
        <strain evidence="4">UNC267MFSha1.1M11</strain>
    </source>
</reference>
<dbReference type="PANTHER" id="PTHR43433">
    <property type="entry name" value="HYDROLASE, ALPHA/BETA FOLD FAMILY PROTEIN"/>
    <property type="match status" value="1"/>
</dbReference>
<dbReference type="Pfam" id="PF00561">
    <property type="entry name" value="Abhydrolase_1"/>
    <property type="match status" value="1"/>
</dbReference>
<dbReference type="STRING" id="1502745.SAMN02799620_05441"/>
<dbReference type="InterPro" id="IPR050471">
    <property type="entry name" value="AB_hydrolase"/>
</dbReference>
<gene>
    <name evidence="3" type="ORF">SAMN02799620_05441</name>
</gene>
<dbReference type="GO" id="GO:0004806">
    <property type="term" value="F:triacylglycerol lipase activity"/>
    <property type="evidence" value="ECO:0007669"/>
    <property type="project" value="TreeGrafter"/>
</dbReference>
<dbReference type="InterPro" id="IPR000073">
    <property type="entry name" value="AB_hydrolase_1"/>
</dbReference>
<dbReference type="Proteomes" id="UP000199707">
    <property type="component" value="Unassembled WGS sequence"/>
</dbReference>
<organism evidence="3 4">
    <name type="scientific">Mycolicibacterium fluoranthenivorans</name>
    <dbReference type="NCBI Taxonomy" id="258505"/>
    <lineage>
        <taxon>Bacteria</taxon>
        <taxon>Bacillati</taxon>
        <taxon>Actinomycetota</taxon>
        <taxon>Actinomycetes</taxon>
        <taxon>Mycobacteriales</taxon>
        <taxon>Mycobacteriaceae</taxon>
        <taxon>Mycolicibacterium</taxon>
    </lineage>
</organism>
<feature type="region of interest" description="Disordered" evidence="1">
    <location>
        <begin position="292"/>
        <end position="322"/>
    </location>
</feature>
<dbReference type="Gene3D" id="3.40.50.1820">
    <property type="entry name" value="alpha/beta hydrolase"/>
    <property type="match status" value="1"/>
</dbReference>
<dbReference type="InterPro" id="IPR029058">
    <property type="entry name" value="AB_hydrolase_fold"/>
</dbReference>
<dbReference type="RefSeq" id="WP_090363470.1">
    <property type="nucleotide sequence ID" value="NZ_FMUB01000014.1"/>
</dbReference>
<dbReference type="AlphaFoldDB" id="A0A1G4WXP3"/>